<reference evidence="10 11" key="1">
    <citation type="submission" date="2019-01" db="EMBL/GenBank/DDBJ databases">
        <title>Genome sequence of the Antarctic species Gelidibacter gilvus ACAM 158(T).</title>
        <authorList>
            <person name="Bowman J.P."/>
        </authorList>
    </citation>
    <scope>NUCLEOTIDE SEQUENCE [LARGE SCALE GENOMIC DNA]</scope>
    <source>
        <strain evidence="10 11">IC158</strain>
    </source>
</reference>
<evidence type="ECO:0000256" key="3">
    <source>
        <dbReference type="ARBA" id="ARBA00022448"/>
    </source>
</evidence>
<dbReference type="EMBL" id="SDDZ01000001">
    <property type="protein sequence ID" value="RXJ52549.1"/>
    <property type="molecule type" value="Genomic_DNA"/>
</dbReference>
<feature type="transmembrane region" description="Helical" evidence="9">
    <location>
        <begin position="540"/>
        <end position="557"/>
    </location>
</feature>
<dbReference type="Pfam" id="PF00873">
    <property type="entry name" value="ACR_tran"/>
    <property type="match status" value="1"/>
</dbReference>
<sequence length="1065" mass="115435">MIKMFIERPVLSTVVSIIIVILGILGLTALPITQYPDIAPPTISVNANYPGANAETILESVIIPIEEQINGVEGMTYITSSASNTGSATITVFFDQDVDPDIAAVNVQNRVARANSQLPQAVLQTGVTTSKQQTSALMFTSFYSTNPDYDATFIQNYLKINVIPELQRVDGVGDVSVFGAKDYAMRIWLRPEKMAAYGLIPTDVTAALREQSLEAAAGSLGENDGEAFSYVIKYGGRFKTEAQYSDIIIKALGNGQFLKLSDVADIELGAQSYAGGSITNGLPAVNMGIFQTKGSNARDIIIEIEKKLDEIKADLPKGVEIFIPYNTNTFLNASIEKVVTTLAEAFLLVFLVVFIFLQDFRSTLIPAIAVPVSIIGTFFFLNLFGYSINLLTLFALVLAIGIVVDDAIVVVEAVHAKIDEGETDPKKATVDAMDDITGAIISITLVMAAVFVPVTFIQGPTGVFYEQFGVTLIVAIMISAVNALTLSPALCALFLKGHDDKQNKKKKGFLGRFFDGFNRGFDATVNRYGKSVHFLYRHKWITVVVLAISVGAIWWSSSVLPTGFVPDEDRGIVFVNVELPPGSSIDRTHQVNADLYEKLRAIPGVKGGSLIEGSSFLGGAGSNFGLGFIRLDDMEDRKDESLSAQSITGQMFGAAAQIPEANILFFSPPSIPGFGNSAGIEVNLLDRSGGSFTDLDKVTQDFANKLSQRPEIQYAQSSFNTKYPQYEIELNAELAKELGVPISDIFSTLQGYIGSIFAADFSRFGKQYRVYVQALPQDRAEESDLGKLYVRTGTGEMTPITTFVNLERVYGPQSVTRFNLFNSVTLNAAIAPGYSSGDAIKAVDEVSQSLPANYTTAYSGLTREEVNAGNQTTTIFILSLVFVYFLLAAQYESYLIPFSVLLSLPLGVFGAYFTTQLTGLQNNIYFQIALIMLLGLLAKNAILIVEFALQRRRRGESILAAAVHGAEARLRPILMTSFAFIFGLSPLVFASGVGAEGNRSIGTGAVGGVLIGTVLGVFVIPILFMFFQWLQEKISGAPQRVLELEAEANQQTLELNDDQNHDNNA</sequence>
<dbReference type="SUPFAM" id="SSF82714">
    <property type="entry name" value="Multidrug efflux transporter AcrB TolC docking domain, DN and DC subdomains"/>
    <property type="match status" value="2"/>
</dbReference>
<feature type="transmembrane region" description="Helical" evidence="9">
    <location>
        <begin position="970"/>
        <end position="993"/>
    </location>
</feature>
<evidence type="ECO:0000256" key="8">
    <source>
        <dbReference type="ARBA" id="ARBA00023136"/>
    </source>
</evidence>
<dbReference type="GO" id="GO:0015562">
    <property type="term" value="F:efflux transmembrane transporter activity"/>
    <property type="evidence" value="ECO:0007669"/>
    <property type="project" value="InterPro"/>
</dbReference>
<feature type="transmembrane region" description="Helical" evidence="9">
    <location>
        <begin position="925"/>
        <end position="949"/>
    </location>
</feature>
<dbReference type="InterPro" id="IPR027463">
    <property type="entry name" value="AcrB_DN_DC_subdom"/>
</dbReference>
<feature type="transmembrane region" description="Helical" evidence="9">
    <location>
        <begin position="468"/>
        <end position="495"/>
    </location>
</feature>
<keyword evidence="7 9" id="KW-1133">Transmembrane helix</keyword>
<dbReference type="FunFam" id="3.30.70.1430:FF:000001">
    <property type="entry name" value="Efflux pump membrane transporter"/>
    <property type="match status" value="1"/>
</dbReference>
<feature type="transmembrane region" description="Helical" evidence="9">
    <location>
        <begin position="12"/>
        <end position="32"/>
    </location>
</feature>
<evidence type="ECO:0000256" key="6">
    <source>
        <dbReference type="ARBA" id="ARBA00022692"/>
    </source>
</evidence>
<name>A0A4Q0XK12_9FLAO</name>
<proteinExistence type="inferred from homology"/>
<evidence type="ECO:0000313" key="11">
    <source>
        <dbReference type="Proteomes" id="UP000289792"/>
    </source>
</evidence>
<feature type="transmembrane region" description="Helical" evidence="9">
    <location>
        <begin position="436"/>
        <end position="456"/>
    </location>
</feature>
<dbReference type="PRINTS" id="PR00702">
    <property type="entry name" value="ACRIFLAVINRP"/>
</dbReference>
<evidence type="ECO:0000313" key="10">
    <source>
        <dbReference type="EMBL" id="RXJ52549.1"/>
    </source>
</evidence>
<dbReference type="Gene3D" id="3.30.2090.10">
    <property type="entry name" value="Multidrug efflux transporter AcrB TolC docking domain, DN and DC subdomains"/>
    <property type="match status" value="2"/>
</dbReference>
<feature type="transmembrane region" description="Helical" evidence="9">
    <location>
        <begin position="364"/>
        <end position="384"/>
    </location>
</feature>
<dbReference type="SUPFAM" id="SSF82866">
    <property type="entry name" value="Multidrug efflux transporter AcrB transmembrane domain"/>
    <property type="match status" value="2"/>
</dbReference>
<evidence type="ECO:0000256" key="1">
    <source>
        <dbReference type="ARBA" id="ARBA00004429"/>
    </source>
</evidence>
<comment type="similarity">
    <text evidence="2">Belongs to the resistance-nodulation-cell division (RND) (TC 2.A.6) family.</text>
</comment>
<evidence type="ECO:0000256" key="7">
    <source>
        <dbReference type="ARBA" id="ARBA00022989"/>
    </source>
</evidence>
<feature type="transmembrane region" description="Helical" evidence="9">
    <location>
        <begin position="338"/>
        <end position="357"/>
    </location>
</feature>
<dbReference type="Gene3D" id="3.30.70.1440">
    <property type="entry name" value="Multidrug efflux transporter AcrB pore domain"/>
    <property type="match status" value="1"/>
</dbReference>
<feature type="transmembrane region" description="Helical" evidence="9">
    <location>
        <begin position="1005"/>
        <end position="1030"/>
    </location>
</feature>
<feature type="transmembrane region" description="Helical" evidence="9">
    <location>
        <begin position="390"/>
        <end position="415"/>
    </location>
</feature>
<keyword evidence="3" id="KW-0813">Transport</keyword>
<dbReference type="GO" id="GO:0042910">
    <property type="term" value="F:xenobiotic transmembrane transporter activity"/>
    <property type="evidence" value="ECO:0007669"/>
    <property type="project" value="TreeGrafter"/>
</dbReference>
<dbReference type="InterPro" id="IPR004764">
    <property type="entry name" value="MdtF-like"/>
</dbReference>
<dbReference type="RefSeq" id="WP_129015683.1">
    <property type="nucleotide sequence ID" value="NZ_SDDZ01000001.1"/>
</dbReference>
<keyword evidence="8 9" id="KW-0472">Membrane</keyword>
<dbReference type="Gene3D" id="3.30.70.1320">
    <property type="entry name" value="Multidrug efflux transporter AcrB pore domain like"/>
    <property type="match status" value="1"/>
</dbReference>
<dbReference type="Proteomes" id="UP000289792">
    <property type="component" value="Unassembled WGS sequence"/>
</dbReference>
<comment type="subcellular location">
    <subcellularLocation>
        <location evidence="1">Cell inner membrane</location>
        <topology evidence="1">Multi-pass membrane protein</topology>
    </subcellularLocation>
</comment>
<dbReference type="AlphaFoldDB" id="A0A4Q0XK12"/>
<comment type="caution">
    <text evidence="10">The sequence shown here is derived from an EMBL/GenBank/DDBJ whole genome shotgun (WGS) entry which is preliminary data.</text>
</comment>
<evidence type="ECO:0000256" key="4">
    <source>
        <dbReference type="ARBA" id="ARBA00022475"/>
    </source>
</evidence>
<dbReference type="NCBIfam" id="TIGR00915">
    <property type="entry name" value="2A0602"/>
    <property type="match status" value="1"/>
</dbReference>
<dbReference type="PANTHER" id="PTHR32063">
    <property type="match status" value="1"/>
</dbReference>
<dbReference type="Gene3D" id="3.30.70.1430">
    <property type="entry name" value="Multidrug efflux transporter AcrB pore domain"/>
    <property type="match status" value="2"/>
</dbReference>
<accession>A0A4Q0XK12</accession>
<keyword evidence="5" id="KW-0997">Cell inner membrane</keyword>
<evidence type="ECO:0000256" key="9">
    <source>
        <dbReference type="SAM" id="Phobius"/>
    </source>
</evidence>
<feature type="transmembrane region" description="Helical" evidence="9">
    <location>
        <begin position="868"/>
        <end position="887"/>
    </location>
</feature>
<keyword evidence="11" id="KW-1185">Reference proteome</keyword>
<dbReference type="SUPFAM" id="SSF82693">
    <property type="entry name" value="Multidrug efflux transporter AcrB pore domain, PN1, PN2, PC1 and PC2 subdomains"/>
    <property type="match status" value="4"/>
</dbReference>
<feature type="transmembrane region" description="Helical" evidence="9">
    <location>
        <begin position="894"/>
        <end position="913"/>
    </location>
</feature>
<keyword evidence="6 9" id="KW-0812">Transmembrane</keyword>
<dbReference type="PANTHER" id="PTHR32063:SF9">
    <property type="entry name" value="SIMILAR TO MULTIDRUG RESISTANCE PROTEIN MEXB"/>
    <property type="match status" value="1"/>
</dbReference>
<dbReference type="InterPro" id="IPR001036">
    <property type="entry name" value="Acrflvin-R"/>
</dbReference>
<dbReference type="GO" id="GO:0005886">
    <property type="term" value="C:plasma membrane"/>
    <property type="evidence" value="ECO:0007669"/>
    <property type="project" value="UniProtKB-SubCell"/>
</dbReference>
<dbReference type="OrthoDB" id="9758940at2"/>
<dbReference type="Gene3D" id="1.20.1640.10">
    <property type="entry name" value="Multidrug efflux transporter AcrB transmembrane domain"/>
    <property type="match status" value="2"/>
</dbReference>
<gene>
    <name evidence="10" type="ORF">ESZ48_02310</name>
</gene>
<protein>
    <submittedName>
        <fullName evidence="10">Efflux RND transporter permease subunit</fullName>
    </submittedName>
</protein>
<keyword evidence="4" id="KW-1003">Cell membrane</keyword>
<evidence type="ECO:0000256" key="5">
    <source>
        <dbReference type="ARBA" id="ARBA00022519"/>
    </source>
</evidence>
<dbReference type="FunFam" id="1.20.1640.10:FF:000001">
    <property type="entry name" value="Efflux pump membrane transporter"/>
    <property type="match status" value="1"/>
</dbReference>
<evidence type="ECO:0000256" key="2">
    <source>
        <dbReference type="ARBA" id="ARBA00010942"/>
    </source>
</evidence>
<dbReference type="GO" id="GO:0009636">
    <property type="term" value="P:response to toxic substance"/>
    <property type="evidence" value="ECO:0007669"/>
    <property type="project" value="UniProtKB-ARBA"/>
</dbReference>
<organism evidence="10 11">
    <name type="scientific">Gelidibacter gilvus</name>
    <dbReference type="NCBI Taxonomy" id="59602"/>
    <lineage>
        <taxon>Bacteria</taxon>
        <taxon>Pseudomonadati</taxon>
        <taxon>Bacteroidota</taxon>
        <taxon>Flavobacteriia</taxon>
        <taxon>Flavobacteriales</taxon>
        <taxon>Flavobacteriaceae</taxon>
        <taxon>Gelidibacter</taxon>
    </lineage>
</organism>